<reference evidence="2" key="1">
    <citation type="submission" date="2014-12" db="EMBL/GenBank/DDBJ databases">
        <title>Insight into the proteome of Arion vulgaris.</title>
        <authorList>
            <person name="Aradska J."/>
            <person name="Bulat T."/>
            <person name="Smidak R."/>
            <person name="Sarate P."/>
            <person name="Gangsoo J."/>
            <person name="Sialana F."/>
            <person name="Bilban M."/>
            <person name="Lubec G."/>
        </authorList>
    </citation>
    <scope>NUCLEOTIDE SEQUENCE</scope>
    <source>
        <tissue evidence="2">Skin</tissue>
    </source>
</reference>
<evidence type="ECO:0000256" key="1">
    <source>
        <dbReference type="SAM" id="MobiDB-lite"/>
    </source>
</evidence>
<sequence length="133" mass="15284">AIILVLVLISAFLILIYCYMRKHGKLAKLSWFRPSTRARRSSTSSSRRALEEHEVMDNTSRPKPDGQDDDRFTIDEFENATDPASDPAGGREEYYYDEVFGQSQFEDEATNNAMRHLYSDSQALPEEEILDLD</sequence>
<protein>
    <submittedName>
        <fullName evidence="2">Uncharacterized protein</fullName>
    </submittedName>
</protein>
<dbReference type="AlphaFoldDB" id="A0A0B6Z7Q5"/>
<gene>
    <name evidence="2" type="primary">ORF50015</name>
</gene>
<feature type="non-terminal residue" evidence="2">
    <location>
        <position position="1"/>
    </location>
</feature>
<feature type="compositionally biased region" description="Basic and acidic residues" evidence="1">
    <location>
        <begin position="48"/>
        <end position="74"/>
    </location>
</feature>
<proteinExistence type="predicted"/>
<feature type="non-terminal residue" evidence="2">
    <location>
        <position position="133"/>
    </location>
</feature>
<dbReference type="EMBL" id="HACG01017066">
    <property type="protein sequence ID" value="CEK63931.1"/>
    <property type="molecule type" value="Transcribed_RNA"/>
</dbReference>
<feature type="region of interest" description="Disordered" evidence="1">
    <location>
        <begin position="35"/>
        <end position="93"/>
    </location>
</feature>
<organism evidence="2">
    <name type="scientific">Arion vulgaris</name>
    <dbReference type="NCBI Taxonomy" id="1028688"/>
    <lineage>
        <taxon>Eukaryota</taxon>
        <taxon>Metazoa</taxon>
        <taxon>Spiralia</taxon>
        <taxon>Lophotrochozoa</taxon>
        <taxon>Mollusca</taxon>
        <taxon>Gastropoda</taxon>
        <taxon>Heterobranchia</taxon>
        <taxon>Euthyneura</taxon>
        <taxon>Panpulmonata</taxon>
        <taxon>Eupulmonata</taxon>
        <taxon>Stylommatophora</taxon>
        <taxon>Helicina</taxon>
        <taxon>Arionoidea</taxon>
        <taxon>Arionidae</taxon>
        <taxon>Arion</taxon>
    </lineage>
</organism>
<name>A0A0B6Z7Q5_9EUPU</name>
<accession>A0A0B6Z7Q5</accession>
<evidence type="ECO:0000313" key="2">
    <source>
        <dbReference type="EMBL" id="CEK63931.1"/>
    </source>
</evidence>